<reference evidence="1" key="1">
    <citation type="submission" date="2019-06" db="EMBL/GenBank/DDBJ databases">
        <title>Complete genome sequence of Methanobrevibacter arboriphilus strain SA.</title>
        <authorList>
            <person name="Asakawa S."/>
        </authorList>
    </citation>
    <scope>NUCLEOTIDE SEQUENCE</scope>
    <source>
        <strain evidence="1">SA</strain>
    </source>
</reference>
<gene>
    <name evidence="1" type="ORF">MarbSA_05280</name>
</gene>
<sequence>MIKTILAIIGGIFILLIVGSMAAGFLLTVDNDNQAVDKIIKENLTISDADGVVITPSQEYNLINSSEYGLCVEVPLKYYPVAIFEPNTTIKINDKDYVVVDYINLNVDGETNDLVAVESV</sequence>
<proteinExistence type="predicted"/>
<protein>
    <submittedName>
        <fullName evidence="1">Uncharacterized protein</fullName>
    </submittedName>
</protein>
<accession>A0ACA8R2I2</accession>
<name>A0ACA8R2I2_METAZ</name>
<evidence type="ECO:0000313" key="1">
    <source>
        <dbReference type="EMBL" id="BBL61488.1"/>
    </source>
</evidence>
<keyword evidence="2" id="KW-1185">Reference proteome</keyword>
<dbReference type="EMBL" id="AP019779">
    <property type="protein sequence ID" value="BBL61488.1"/>
    <property type="molecule type" value="Genomic_DNA"/>
</dbReference>
<organism evidence="1 2">
    <name type="scientific">Methanobrevibacter arboriphilus</name>
    <dbReference type="NCBI Taxonomy" id="39441"/>
    <lineage>
        <taxon>Archaea</taxon>
        <taxon>Methanobacteriati</taxon>
        <taxon>Methanobacteriota</taxon>
        <taxon>Methanomada group</taxon>
        <taxon>Methanobacteria</taxon>
        <taxon>Methanobacteriales</taxon>
        <taxon>Methanobacteriaceae</taxon>
        <taxon>Methanobrevibacter</taxon>
    </lineage>
</organism>
<evidence type="ECO:0000313" key="2">
    <source>
        <dbReference type="Proteomes" id="UP000825015"/>
    </source>
</evidence>
<dbReference type="Proteomes" id="UP000825015">
    <property type="component" value="Chromosome"/>
</dbReference>